<sequence>MLAPVPVGGETPILLPNELLLQKFSSKSSGYRQSIIRLHQQRQLEQDKLRQEKERQREEKRQRERHQQAKKNPGGSERDRFVASLKKGLKKWASESVPDASGAREMSLRTDTPRPTTAGTHRASNTTTPTSSTIRPITSDAPASSLATHTITQAAPRFNLSLLKNLLPTYAPPEAAVSYLTNDTETGSVWITTERLIFVPQKAGHKGFYVHIDNLDCMKVVCMAVCDVDYDYWSHPQLSKKPYFFVAYEGTNFLTVPFSTHARASSFLKLLSNIRFEHMVKSCLPPPYMSCVVCSSECNMDAEADSSGGSSSESSSCRSSISESDLERIDSTSTTATSTISSTPCLCHDDWVHEDNVLPTYQDSEHALKLYLIKRGLLQPEEHFERGTHAQASNILAQANAPPSNEMDAATERDVQRRVGPPVHAVGDVSYPLVWF</sequence>
<organism evidence="2 3">
    <name type="scientific">Yarrowia lipolytica</name>
    <name type="common">Candida lipolytica</name>
    <dbReference type="NCBI Taxonomy" id="4952"/>
    <lineage>
        <taxon>Eukaryota</taxon>
        <taxon>Fungi</taxon>
        <taxon>Dikarya</taxon>
        <taxon>Ascomycota</taxon>
        <taxon>Saccharomycotina</taxon>
        <taxon>Dipodascomycetes</taxon>
        <taxon>Dipodascales</taxon>
        <taxon>Dipodascales incertae sedis</taxon>
        <taxon>Yarrowia</taxon>
    </lineage>
</organism>
<evidence type="ECO:0000256" key="1">
    <source>
        <dbReference type="SAM" id="MobiDB-lite"/>
    </source>
</evidence>
<evidence type="ECO:0000313" key="2">
    <source>
        <dbReference type="EMBL" id="AOW06451.1"/>
    </source>
</evidence>
<dbReference type="RefSeq" id="XP_504831.3">
    <property type="nucleotide sequence ID" value="XM_504831.3"/>
</dbReference>
<proteinExistence type="predicted"/>
<reference evidence="2 3" key="1">
    <citation type="journal article" date="2016" name="PLoS ONE">
        <title>Sequence Assembly of Yarrowia lipolytica Strain W29/CLIB89 Shows Transposable Element Diversity.</title>
        <authorList>
            <person name="Magnan C."/>
            <person name="Yu J."/>
            <person name="Chang I."/>
            <person name="Jahn E."/>
            <person name="Kanomata Y."/>
            <person name="Wu J."/>
            <person name="Zeller M."/>
            <person name="Oakes M."/>
            <person name="Baldi P."/>
            <person name="Sandmeyer S."/>
        </authorList>
    </citation>
    <scope>NUCLEOTIDE SEQUENCE [LARGE SCALE GENOMIC DNA]</scope>
    <source>
        <strain evidence="3">CLIB89(W29)</strain>
    </source>
</reference>
<gene>
    <name evidence="2" type="ORF">YALI1_F01132g</name>
</gene>
<feature type="compositionally biased region" description="Low complexity" evidence="1">
    <location>
        <begin position="331"/>
        <end position="341"/>
    </location>
</feature>
<name>A0A1D8NLD6_YARLL</name>
<accession>A0A1D8NLD6</accession>
<dbReference type="VEuPathDB" id="FungiDB:YALI1_F01132g"/>
<feature type="region of interest" description="Disordered" evidence="1">
    <location>
        <begin position="45"/>
        <end position="80"/>
    </location>
</feature>
<feature type="region of interest" description="Disordered" evidence="1">
    <location>
        <begin position="305"/>
        <end position="341"/>
    </location>
</feature>
<protein>
    <recommendedName>
        <fullName evidence="4">PH domain-containing protein</fullName>
    </recommendedName>
</protein>
<feature type="compositionally biased region" description="Polar residues" evidence="1">
    <location>
        <begin position="113"/>
        <end position="125"/>
    </location>
</feature>
<feature type="compositionally biased region" description="Low complexity" evidence="1">
    <location>
        <begin position="126"/>
        <end position="137"/>
    </location>
</feature>
<dbReference type="VEuPathDB" id="FungiDB:YALI0_F00704g"/>
<dbReference type="EMBL" id="CP017558">
    <property type="protein sequence ID" value="AOW06451.1"/>
    <property type="molecule type" value="Genomic_DNA"/>
</dbReference>
<dbReference type="GeneID" id="2908243"/>
<feature type="compositionally biased region" description="Low complexity" evidence="1">
    <location>
        <begin position="306"/>
        <end position="323"/>
    </location>
</feature>
<feature type="region of interest" description="Disordered" evidence="1">
    <location>
        <begin position="92"/>
        <end position="137"/>
    </location>
</feature>
<evidence type="ECO:0000313" key="3">
    <source>
        <dbReference type="Proteomes" id="UP000182444"/>
    </source>
</evidence>
<dbReference type="KEGG" id="yli:2908243"/>
<evidence type="ECO:0008006" key="4">
    <source>
        <dbReference type="Google" id="ProtNLM"/>
    </source>
</evidence>
<dbReference type="AlphaFoldDB" id="A0A1D8NLD6"/>
<feature type="region of interest" description="Disordered" evidence="1">
    <location>
        <begin position="399"/>
        <end position="421"/>
    </location>
</feature>
<dbReference type="Proteomes" id="UP000182444">
    <property type="component" value="Chromosome 1F"/>
</dbReference>
<feature type="compositionally biased region" description="Basic and acidic residues" evidence="1">
    <location>
        <begin position="45"/>
        <end position="67"/>
    </location>
</feature>